<keyword evidence="4" id="KW-0472">Membrane</keyword>
<dbReference type="AlphaFoldDB" id="A0A8X6XQF0"/>
<dbReference type="PANTHER" id="PTHR15407">
    <property type="entry name" value="FUKUTIN-RELATED"/>
    <property type="match status" value="1"/>
</dbReference>
<evidence type="ECO:0000256" key="3">
    <source>
        <dbReference type="ARBA" id="ARBA00022989"/>
    </source>
</evidence>
<dbReference type="Proteomes" id="UP000886998">
    <property type="component" value="Unassembled WGS sequence"/>
</dbReference>
<keyword evidence="6" id="KW-1185">Reference proteome</keyword>
<protein>
    <submittedName>
        <fullName evidence="5">Fukutin</fullName>
    </submittedName>
</protein>
<evidence type="ECO:0000313" key="6">
    <source>
        <dbReference type="Proteomes" id="UP000886998"/>
    </source>
</evidence>
<proteinExistence type="predicted"/>
<keyword evidence="3" id="KW-1133">Transmembrane helix</keyword>
<dbReference type="PANTHER" id="PTHR15407:SF28">
    <property type="entry name" value="RIBITOL-5-PHOSPHATE TRANSFERASE FKTN"/>
    <property type="match status" value="1"/>
</dbReference>
<evidence type="ECO:0000313" key="5">
    <source>
        <dbReference type="EMBL" id="GFY57594.1"/>
    </source>
</evidence>
<gene>
    <name evidence="5" type="primary">Fktn_0</name>
    <name evidence="5" type="ORF">TNIN_436971</name>
</gene>
<name>A0A8X6XQF0_9ARAC</name>
<dbReference type="GO" id="GO:0016020">
    <property type="term" value="C:membrane"/>
    <property type="evidence" value="ECO:0007669"/>
    <property type="project" value="UniProtKB-SubCell"/>
</dbReference>
<evidence type="ECO:0000256" key="4">
    <source>
        <dbReference type="ARBA" id="ARBA00023136"/>
    </source>
</evidence>
<evidence type="ECO:0000256" key="1">
    <source>
        <dbReference type="ARBA" id="ARBA00004167"/>
    </source>
</evidence>
<dbReference type="InterPro" id="IPR009644">
    <property type="entry name" value="FKTN/MNN4/W02B3.4-1"/>
</dbReference>
<dbReference type="EMBL" id="BMAV01011605">
    <property type="protein sequence ID" value="GFY57594.1"/>
    <property type="molecule type" value="Genomic_DNA"/>
</dbReference>
<keyword evidence="2" id="KW-0812">Transmembrane</keyword>
<comment type="subcellular location">
    <subcellularLocation>
        <location evidence="1">Membrane</location>
        <topology evidence="1">Single-pass membrane protein</topology>
    </subcellularLocation>
</comment>
<reference evidence="5" key="1">
    <citation type="submission" date="2020-08" db="EMBL/GenBank/DDBJ databases">
        <title>Multicomponent nature underlies the extraordinary mechanical properties of spider dragline silk.</title>
        <authorList>
            <person name="Kono N."/>
            <person name="Nakamura H."/>
            <person name="Mori M."/>
            <person name="Yoshida Y."/>
            <person name="Ohtoshi R."/>
            <person name="Malay A.D."/>
            <person name="Moran D.A.P."/>
            <person name="Tomita M."/>
            <person name="Numata K."/>
            <person name="Arakawa K."/>
        </authorList>
    </citation>
    <scope>NUCLEOTIDE SEQUENCE</scope>
</reference>
<sequence length="90" mass="10527">MELTVWIISGRFNGRILTNLYHHPDFSLCSATLLGHKVFVPCETELVIATEYGSNWMEPVTSWNYEKSIKNRGPNIYWEKSMVEKVYQNN</sequence>
<comment type="caution">
    <text evidence="5">The sequence shown here is derived from an EMBL/GenBank/DDBJ whole genome shotgun (WGS) entry which is preliminary data.</text>
</comment>
<evidence type="ECO:0000256" key="2">
    <source>
        <dbReference type="ARBA" id="ARBA00022692"/>
    </source>
</evidence>
<accession>A0A8X6XQF0</accession>
<dbReference type="OrthoDB" id="444255at2759"/>
<organism evidence="5 6">
    <name type="scientific">Trichonephila inaurata madagascariensis</name>
    <dbReference type="NCBI Taxonomy" id="2747483"/>
    <lineage>
        <taxon>Eukaryota</taxon>
        <taxon>Metazoa</taxon>
        <taxon>Ecdysozoa</taxon>
        <taxon>Arthropoda</taxon>
        <taxon>Chelicerata</taxon>
        <taxon>Arachnida</taxon>
        <taxon>Araneae</taxon>
        <taxon>Araneomorphae</taxon>
        <taxon>Entelegynae</taxon>
        <taxon>Araneoidea</taxon>
        <taxon>Nephilidae</taxon>
        <taxon>Trichonephila</taxon>
        <taxon>Trichonephila inaurata</taxon>
    </lineage>
</organism>